<dbReference type="SUPFAM" id="SSF52374">
    <property type="entry name" value="Nucleotidylyl transferase"/>
    <property type="match status" value="1"/>
</dbReference>
<feature type="domain" description="SPX" evidence="3">
    <location>
        <begin position="1"/>
        <end position="224"/>
    </location>
</feature>
<dbReference type="Pfam" id="PF03105">
    <property type="entry name" value="SPX"/>
    <property type="match status" value="1"/>
</dbReference>
<dbReference type="PANTHER" id="PTHR43793">
    <property type="entry name" value="FAD SYNTHASE"/>
    <property type="match status" value="1"/>
</dbReference>
<evidence type="ECO:0000259" key="3">
    <source>
        <dbReference type="PROSITE" id="PS51382"/>
    </source>
</evidence>
<accession>A0A7S2VY37</accession>
<dbReference type="AlphaFoldDB" id="A0A7S2VY37"/>
<dbReference type="Pfam" id="PF01467">
    <property type="entry name" value="CTP_transf_like"/>
    <property type="match status" value="1"/>
</dbReference>
<dbReference type="InterPro" id="IPR050385">
    <property type="entry name" value="Archaeal_FAD_synthase"/>
</dbReference>
<dbReference type="GO" id="GO:0016779">
    <property type="term" value="F:nucleotidyltransferase activity"/>
    <property type="evidence" value="ECO:0007669"/>
    <property type="project" value="UniProtKB-KW"/>
</dbReference>
<gene>
    <name evidence="4" type="ORF">EANT1437_LOCUS801</name>
</gene>
<keyword evidence="2" id="KW-0548">Nucleotidyltransferase</keyword>
<dbReference type="InterPro" id="IPR004331">
    <property type="entry name" value="SPX_dom"/>
</dbReference>
<evidence type="ECO:0000256" key="1">
    <source>
        <dbReference type="ARBA" id="ARBA00022679"/>
    </source>
</evidence>
<keyword evidence="1" id="KW-0808">Transferase</keyword>
<dbReference type="NCBIfam" id="TIGR00125">
    <property type="entry name" value="cyt_tran_rel"/>
    <property type="match status" value="1"/>
</dbReference>
<dbReference type="EMBL" id="HBHI01001633">
    <property type="protein sequence ID" value="CAD9657002.1"/>
    <property type="molecule type" value="Transcribed_RNA"/>
</dbReference>
<reference evidence="4" key="1">
    <citation type="submission" date="2021-01" db="EMBL/GenBank/DDBJ databases">
        <authorList>
            <person name="Corre E."/>
            <person name="Pelletier E."/>
            <person name="Niang G."/>
            <person name="Scheremetjew M."/>
            <person name="Finn R."/>
            <person name="Kale V."/>
            <person name="Holt S."/>
            <person name="Cochrane G."/>
            <person name="Meng A."/>
            <person name="Brown T."/>
            <person name="Cohen L."/>
        </authorList>
    </citation>
    <scope>NUCLEOTIDE SEQUENCE</scope>
    <source>
        <strain evidence="4">CCMP1452</strain>
    </source>
</reference>
<dbReference type="InterPro" id="IPR004821">
    <property type="entry name" value="Cyt_trans-like"/>
</dbReference>
<sequence length="447" mass="51378">MKFGKSLREAILKEWRFYSVDYKEMKKILKLNEPISVEDSESEHDVDKSLGDDCADKFFLSFDASKLKVEKFYYGKEAWAIEYMRVLEERVEALRETTSNPPSPESENTIASLPRSTSSILPIPENENIERIPNVPKYCPTMSDRHTIVKKSSSSSIWLKDEYKRVAGSKHFHNFIYAKKSLCTFERELDLLLDFLNFNSIAFSKILKKFDKRTGSMMKEEKLAELRETHSFLDGSTLSQLRDNVSSLIDEVNSLKPCLPIGWEERKVYTIGCFDLFHRGHQNVLMSLREFGYYIVAGIHCDESYFKLKNKYTIDNLETRMNNVKPFVDQLFVIPSTDPTPFLKCMVSEQDIDTGSCCYARGDDMKLFPGREWCDTVMPVHFVPRTESCSSTLIRTIYHADCPELRKKAAFAKTRYDGKPVDDEGNILKLKPATSCPAAMHSITASS</sequence>
<dbReference type="PROSITE" id="PS51382">
    <property type="entry name" value="SPX"/>
    <property type="match status" value="1"/>
</dbReference>
<evidence type="ECO:0000313" key="4">
    <source>
        <dbReference type="EMBL" id="CAD9657002.1"/>
    </source>
</evidence>
<dbReference type="PANTHER" id="PTHR43793:SF1">
    <property type="entry name" value="FAD SYNTHASE"/>
    <property type="match status" value="1"/>
</dbReference>
<dbReference type="CDD" id="cd14447">
    <property type="entry name" value="SPX"/>
    <property type="match status" value="1"/>
</dbReference>
<dbReference type="InterPro" id="IPR014729">
    <property type="entry name" value="Rossmann-like_a/b/a_fold"/>
</dbReference>
<evidence type="ECO:0000256" key="2">
    <source>
        <dbReference type="ARBA" id="ARBA00022695"/>
    </source>
</evidence>
<protein>
    <recommendedName>
        <fullName evidence="3">SPX domain-containing protein</fullName>
    </recommendedName>
</protein>
<organism evidence="4">
    <name type="scientific">Eucampia antarctica</name>
    <dbReference type="NCBI Taxonomy" id="49252"/>
    <lineage>
        <taxon>Eukaryota</taxon>
        <taxon>Sar</taxon>
        <taxon>Stramenopiles</taxon>
        <taxon>Ochrophyta</taxon>
        <taxon>Bacillariophyta</taxon>
        <taxon>Mediophyceae</taxon>
        <taxon>Biddulphiophycidae</taxon>
        <taxon>Hemiaulales</taxon>
        <taxon>Hemiaulaceae</taxon>
        <taxon>Eucampia</taxon>
    </lineage>
</organism>
<proteinExistence type="predicted"/>
<dbReference type="Gene3D" id="3.40.50.620">
    <property type="entry name" value="HUPs"/>
    <property type="match status" value="1"/>
</dbReference>
<name>A0A7S2VY37_9STRA</name>